<keyword evidence="4" id="KW-1185">Reference proteome</keyword>
<reference evidence="4" key="1">
    <citation type="journal article" date="2019" name="Int. J. Syst. Evol. Microbiol.">
        <title>The Global Catalogue of Microorganisms (GCM) 10K type strain sequencing project: providing services to taxonomists for standard genome sequencing and annotation.</title>
        <authorList>
            <consortium name="The Broad Institute Genomics Platform"/>
            <consortium name="The Broad Institute Genome Sequencing Center for Infectious Disease"/>
            <person name="Wu L."/>
            <person name="Ma J."/>
        </authorList>
    </citation>
    <scope>NUCLEOTIDE SEQUENCE [LARGE SCALE GENOMIC DNA]</scope>
    <source>
        <strain evidence="4">JCM 18054</strain>
    </source>
</reference>
<dbReference type="InterPro" id="IPR006016">
    <property type="entry name" value="UspA"/>
</dbReference>
<dbReference type="Proteomes" id="UP001500192">
    <property type="component" value="Unassembled WGS sequence"/>
</dbReference>
<accession>A0ABP8VBW7</accession>
<dbReference type="Pfam" id="PF00582">
    <property type="entry name" value="Usp"/>
    <property type="match status" value="1"/>
</dbReference>
<gene>
    <name evidence="3" type="ORF">GCM10023214_58690</name>
</gene>
<dbReference type="PANTHER" id="PTHR46553:SF3">
    <property type="entry name" value="ADENINE NUCLEOTIDE ALPHA HYDROLASES-LIKE SUPERFAMILY PROTEIN"/>
    <property type="match status" value="1"/>
</dbReference>
<comment type="caution">
    <text evidence="3">The sequence shown here is derived from an EMBL/GenBank/DDBJ whole genome shotgun (WGS) entry which is preliminary data.</text>
</comment>
<proteinExistence type="inferred from homology"/>
<dbReference type="SUPFAM" id="SSF52402">
    <property type="entry name" value="Adenine nucleotide alpha hydrolases-like"/>
    <property type="match status" value="1"/>
</dbReference>
<evidence type="ECO:0000259" key="2">
    <source>
        <dbReference type="Pfam" id="PF00582"/>
    </source>
</evidence>
<feature type="domain" description="UspA" evidence="2">
    <location>
        <begin position="4"/>
        <end position="137"/>
    </location>
</feature>
<dbReference type="InterPro" id="IPR014729">
    <property type="entry name" value="Rossmann-like_a/b/a_fold"/>
</dbReference>
<name>A0ABP8VBW7_9PSEU</name>
<comment type="similarity">
    <text evidence="1">Belongs to the universal stress protein A family.</text>
</comment>
<evidence type="ECO:0000256" key="1">
    <source>
        <dbReference type="ARBA" id="ARBA00008791"/>
    </source>
</evidence>
<sequence>MSEHKIVVGVDGSPMSAAALRWAVRQAELTGGAVHAVTAWSYLPVLDLGAVQSTAHEMAEAHRRAQAKFVDAVRVPGVPTRAEVVEGDPADVLLAAARDADLLVVGRHGHGRLVRALVGSVSAKCLRDATCPVVVLPAKAAEAEREVVGSLGYEAGPIV</sequence>
<dbReference type="EMBL" id="BAABIB010000116">
    <property type="protein sequence ID" value="GAA4659323.1"/>
    <property type="molecule type" value="Genomic_DNA"/>
</dbReference>
<dbReference type="CDD" id="cd00293">
    <property type="entry name" value="USP-like"/>
    <property type="match status" value="1"/>
</dbReference>
<evidence type="ECO:0000313" key="4">
    <source>
        <dbReference type="Proteomes" id="UP001500192"/>
    </source>
</evidence>
<dbReference type="PRINTS" id="PR01438">
    <property type="entry name" value="UNVRSLSTRESS"/>
</dbReference>
<dbReference type="InterPro" id="IPR006015">
    <property type="entry name" value="Universal_stress_UspA"/>
</dbReference>
<organism evidence="3 4">
    <name type="scientific">Amycolatopsis dongchuanensis</name>
    <dbReference type="NCBI Taxonomy" id="1070866"/>
    <lineage>
        <taxon>Bacteria</taxon>
        <taxon>Bacillati</taxon>
        <taxon>Actinomycetota</taxon>
        <taxon>Actinomycetes</taxon>
        <taxon>Pseudonocardiales</taxon>
        <taxon>Pseudonocardiaceae</taxon>
        <taxon>Amycolatopsis</taxon>
    </lineage>
</organism>
<dbReference type="PANTHER" id="PTHR46553">
    <property type="entry name" value="ADENINE NUCLEOTIDE ALPHA HYDROLASES-LIKE SUPERFAMILY PROTEIN"/>
    <property type="match status" value="1"/>
</dbReference>
<dbReference type="Gene3D" id="3.40.50.620">
    <property type="entry name" value="HUPs"/>
    <property type="match status" value="1"/>
</dbReference>
<protein>
    <submittedName>
        <fullName evidence="3">Universal stress protein</fullName>
    </submittedName>
</protein>
<evidence type="ECO:0000313" key="3">
    <source>
        <dbReference type="EMBL" id="GAA4659323.1"/>
    </source>
</evidence>
<dbReference type="RefSeq" id="WP_346055585.1">
    <property type="nucleotide sequence ID" value="NZ_BAABIB010000116.1"/>
</dbReference>